<proteinExistence type="predicted"/>
<reference evidence="8 9" key="1">
    <citation type="submission" date="2016-11" db="EMBL/GenBank/DDBJ databases">
        <authorList>
            <person name="Jaros S."/>
            <person name="Januszkiewicz K."/>
            <person name="Wedrychowicz H."/>
        </authorList>
    </citation>
    <scope>NUCLEOTIDE SEQUENCE [LARGE SCALE GENOMIC DNA]</scope>
    <source>
        <strain evidence="8 9">CGMCC 1.7049</strain>
    </source>
</reference>
<dbReference type="Gene3D" id="3.40.50.300">
    <property type="entry name" value="P-loop containing nucleotide triphosphate hydrolases"/>
    <property type="match status" value="1"/>
</dbReference>
<keyword evidence="4" id="KW-0067">ATP-binding</keyword>
<dbReference type="AlphaFoldDB" id="A0A1M5RRZ6"/>
<dbReference type="SUPFAM" id="SSF52540">
    <property type="entry name" value="P-loop containing nucleoside triphosphate hydrolases"/>
    <property type="match status" value="1"/>
</dbReference>
<dbReference type="InterPro" id="IPR017871">
    <property type="entry name" value="ABC_transporter-like_CS"/>
</dbReference>
<dbReference type="STRING" id="490188.SAMN04488068_3169"/>
<dbReference type="GO" id="GO:0022857">
    <property type="term" value="F:transmembrane transporter activity"/>
    <property type="evidence" value="ECO:0007669"/>
    <property type="project" value="InterPro"/>
</dbReference>
<evidence type="ECO:0000313" key="8">
    <source>
        <dbReference type="EMBL" id="SHH29037.1"/>
    </source>
</evidence>
<evidence type="ECO:0000256" key="1">
    <source>
        <dbReference type="ARBA" id="ARBA00022448"/>
    </source>
</evidence>
<dbReference type="PANTHER" id="PTHR43499:SF1">
    <property type="entry name" value="ABC TRANSPORTER I FAMILY MEMBER 1"/>
    <property type="match status" value="1"/>
</dbReference>
<accession>A0A1M5RRZ6</accession>
<organism evidence="8 9">
    <name type="scientific">Hydrocarboniphaga daqingensis</name>
    <dbReference type="NCBI Taxonomy" id="490188"/>
    <lineage>
        <taxon>Bacteria</taxon>
        <taxon>Pseudomonadati</taxon>
        <taxon>Pseudomonadota</taxon>
        <taxon>Gammaproteobacteria</taxon>
        <taxon>Nevskiales</taxon>
        <taxon>Nevskiaceae</taxon>
        <taxon>Hydrocarboniphaga</taxon>
    </lineage>
</organism>
<dbReference type="GO" id="GO:0017004">
    <property type="term" value="P:cytochrome complex assembly"/>
    <property type="evidence" value="ECO:0007669"/>
    <property type="project" value="UniProtKB-KW"/>
</dbReference>
<dbReference type="SMART" id="SM00382">
    <property type="entry name" value="AAA"/>
    <property type="match status" value="1"/>
</dbReference>
<dbReference type="OrthoDB" id="9800654at2"/>
<dbReference type="RefSeq" id="WP_084083500.1">
    <property type="nucleotide sequence ID" value="NZ_FQWZ01000008.1"/>
</dbReference>
<dbReference type="PROSITE" id="PS00211">
    <property type="entry name" value="ABC_TRANSPORTER_1"/>
    <property type="match status" value="1"/>
</dbReference>
<dbReference type="InterPro" id="IPR027417">
    <property type="entry name" value="P-loop_NTPase"/>
</dbReference>
<protein>
    <submittedName>
        <fullName evidence="8">Heme exporter protein A</fullName>
    </submittedName>
</protein>
<dbReference type="NCBIfam" id="TIGR01189">
    <property type="entry name" value="ccmA"/>
    <property type="match status" value="1"/>
</dbReference>
<dbReference type="PANTHER" id="PTHR43499">
    <property type="entry name" value="ABC TRANSPORTER I FAMILY MEMBER 1"/>
    <property type="match status" value="1"/>
</dbReference>
<keyword evidence="3" id="KW-0201">Cytochrome c-type biogenesis</keyword>
<sequence>MNPLLRVDGLSVGRGDRVLLTDFALSLDAGVLLHLRGRNGAGKTSLLEVLAGLRAPLRGQVVRPEAGLHWLGHKNGLNGDLSLIENLQYWCALQQCSAAPIVTSLERLGLARLRYRAARTLSAGQKRRAALARLLVAPRPLWLLDEPLAALDVAGLDDVGCMFDQHLQQGGAVIVTSHQPLPLADGRMRTMELS</sequence>
<name>A0A1M5RRZ6_9GAMM</name>
<evidence type="ECO:0000259" key="7">
    <source>
        <dbReference type="PROSITE" id="PS50893"/>
    </source>
</evidence>
<dbReference type="GO" id="GO:0016887">
    <property type="term" value="F:ATP hydrolysis activity"/>
    <property type="evidence" value="ECO:0007669"/>
    <property type="project" value="InterPro"/>
</dbReference>
<evidence type="ECO:0000256" key="5">
    <source>
        <dbReference type="ARBA" id="ARBA00022967"/>
    </source>
</evidence>
<dbReference type="PROSITE" id="PS50893">
    <property type="entry name" value="ABC_TRANSPORTER_2"/>
    <property type="match status" value="1"/>
</dbReference>
<gene>
    <name evidence="8" type="ORF">SAMN04488068_3169</name>
</gene>
<dbReference type="InterPro" id="IPR003439">
    <property type="entry name" value="ABC_transporter-like_ATP-bd"/>
</dbReference>
<evidence type="ECO:0000256" key="3">
    <source>
        <dbReference type="ARBA" id="ARBA00022748"/>
    </source>
</evidence>
<dbReference type="GO" id="GO:0005524">
    <property type="term" value="F:ATP binding"/>
    <property type="evidence" value="ECO:0007669"/>
    <property type="project" value="UniProtKB-KW"/>
</dbReference>
<dbReference type="InterPro" id="IPR003593">
    <property type="entry name" value="AAA+_ATPase"/>
</dbReference>
<keyword evidence="1" id="KW-0813">Transport</keyword>
<evidence type="ECO:0000256" key="2">
    <source>
        <dbReference type="ARBA" id="ARBA00022741"/>
    </source>
</evidence>
<dbReference type="Pfam" id="PF00005">
    <property type="entry name" value="ABC_tran"/>
    <property type="match status" value="1"/>
</dbReference>
<evidence type="ECO:0000256" key="6">
    <source>
        <dbReference type="ARBA" id="ARBA00023136"/>
    </source>
</evidence>
<dbReference type="InterPro" id="IPR005895">
    <property type="entry name" value="ABC_transptr_haem_export_CcmA"/>
</dbReference>
<keyword evidence="9" id="KW-1185">Reference proteome</keyword>
<evidence type="ECO:0000256" key="4">
    <source>
        <dbReference type="ARBA" id="ARBA00022840"/>
    </source>
</evidence>
<dbReference type="Proteomes" id="UP000199758">
    <property type="component" value="Unassembled WGS sequence"/>
</dbReference>
<keyword evidence="6" id="KW-0472">Membrane</keyword>
<keyword evidence="2" id="KW-0547">Nucleotide-binding</keyword>
<feature type="domain" description="ABC transporter" evidence="7">
    <location>
        <begin position="5"/>
        <end position="193"/>
    </location>
</feature>
<dbReference type="EMBL" id="FQWZ01000008">
    <property type="protein sequence ID" value="SHH29037.1"/>
    <property type="molecule type" value="Genomic_DNA"/>
</dbReference>
<keyword evidence="5" id="KW-1278">Translocase</keyword>
<evidence type="ECO:0000313" key="9">
    <source>
        <dbReference type="Proteomes" id="UP000199758"/>
    </source>
</evidence>